<feature type="compositionally biased region" description="Low complexity" evidence="1">
    <location>
        <begin position="103"/>
        <end position="122"/>
    </location>
</feature>
<dbReference type="AlphaFoldDB" id="A0AAD5RG78"/>
<evidence type="ECO:0008006" key="4">
    <source>
        <dbReference type="Google" id="ProtNLM"/>
    </source>
</evidence>
<accession>A0AAD5RG78</accession>
<feature type="region of interest" description="Disordered" evidence="1">
    <location>
        <begin position="255"/>
        <end position="355"/>
    </location>
</feature>
<keyword evidence="3" id="KW-1185">Reference proteome</keyword>
<reference evidence="2" key="1">
    <citation type="submission" date="2022-07" db="EMBL/GenBank/DDBJ databases">
        <title>Draft genome sequence of Zalerion maritima ATCC 34329, a (micro)plastics degrading marine fungus.</title>
        <authorList>
            <person name="Paco A."/>
            <person name="Goncalves M.F.M."/>
            <person name="Rocha-Santos T.A.P."/>
            <person name="Alves A."/>
        </authorList>
    </citation>
    <scope>NUCLEOTIDE SEQUENCE</scope>
    <source>
        <strain evidence="2">ATCC 34329</strain>
    </source>
</reference>
<dbReference type="PANTHER" id="PTHR38167">
    <property type="entry name" value="C2H2-TYPE DOMAIN-CONTAINING PROTEIN"/>
    <property type="match status" value="1"/>
</dbReference>
<organism evidence="2 3">
    <name type="scientific">Zalerion maritima</name>
    <dbReference type="NCBI Taxonomy" id="339359"/>
    <lineage>
        <taxon>Eukaryota</taxon>
        <taxon>Fungi</taxon>
        <taxon>Dikarya</taxon>
        <taxon>Ascomycota</taxon>
        <taxon>Pezizomycotina</taxon>
        <taxon>Sordariomycetes</taxon>
        <taxon>Lulworthiomycetidae</taxon>
        <taxon>Lulworthiales</taxon>
        <taxon>Lulworthiaceae</taxon>
        <taxon>Zalerion</taxon>
    </lineage>
</organism>
<comment type="caution">
    <text evidence="2">The sequence shown here is derived from an EMBL/GenBank/DDBJ whole genome shotgun (WGS) entry which is preliminary data.</text>
</comment>
<feature type="compositionally biased region" description="Low complexity" evidence="1">
    <location>
        <begin position="150"/>
        <end position="162"/>
    </location>
</feature>
<feature type="compositionally biased region" description="Polar residues" evidence="1">
    <location>
        <begin position="81"/>
        <end position="97"/>
    </location>
</feature>
<feature type="compositionally biased region" description="Polar residues" evidence="1">
    <location>
        <begin position="123"/>
        <end position="138"/>
    </location>
</feature>
<dbReference type="EMBL" id="JAKWBI020001068">
    <property type="protein sequence ID" value="KAJ2891525.1"/>
    <property type="molecule type" value="Genomic_DNA"/>
</dbReference>
<gene>
    <name evidence="2" type="ORF">MKZ38_000234</name>
</gene>
<sequence length="449" mass="46974">MARLVTVDIKGFSDAQQAKILRALCRKDEALREKVAHMLQIAYGQRLSAAVSMEGYEPQDGEFGNQQQQQQYQRRAPGRASQPSANQTQDWSRQSTRALPEIPASAPRASGRRSGSDSSTATLSTTIPSRSTSASSTEPPLPCVEDKPAAESAPAEPSAASAGRESSTCDESTTPTPPPPASILRHSISTSSGGGRVDSRTVGPHVPERVQEFEVREKWVAARARLAAAAAAAAGSAAGSAASTDVGASVASSATAEGAGSSSPAKLPMSGSQSVRTPKGPRARPSPGPRAGNPSAAANVNGSSILGGYLSDGPELSQHRRQRTPARGGTLRHGAMAGGAGASPKTSSPRRPTARENAQRYICGMCEQVFTNQTNSSHSCRYHHGSLELDMGAPTWGDWHPDSDGCRDTPDNRSLFPDGFRWTCCNRSGSRGGCQRTSHCVDPARTAGY</sequence>
<evidence type="ECO:0000313" key="2">
    <source>
        <dbReference type="EMBL" id="KAJ2891525.1"/>
    </source>
</evidence>
<evidence type="ECO:0000313" key="3">
    <source>
        <dbReference type="Proteomes" id="UP001201980"/>
    </source>
</evidence>
<feature type="compositionally biased region" description="Low complexity" evidence="1">
    <location>
        <begin position="255"/>
        <end position="265"/>
    </location>
</feature>
<evidence type="ECO:0000256" key="1">
    <source>
        <dbReference type="SAM" id="MobiDB-lite"/>
    </source>
</evidence>
<proteinExistence type="predicted"/>
<feature type="region of interest" description="Disordered" evidence="1">
    <location>
        <begin position="56"/>
        <end position="209"/>
    </location>
</feature>
<dbReference type="PANTHER" id="PTHR38167:SF1">
    <property type="entry name" value="C2H2-TYPE DOMAIN-CONTAINING PROTEIN"/>
    <property type="match status" value="1"/>
</dbReference>
<dbReference type="Proteomes" id="UP001201980">
    <property type="component" value="Unassembled WGS sequence"/>
</dbReference>
<feature type="compositionally biased region" description="Low complexity" evidence="1">
    <location>
        <begin position="283"/>
        <end position="299"/>
    </location>
</feature>
<name>A0AAD5RG78_9PEZI</name>
<protein>
    <recommendedName>
        <fullName evidence="4">C2H2-type domain-containing protein</fullName>
    </recommendedName>
</protein>